<proteinExistence type="predicted"/>
<evidence type="ECO:0000313" key="3">
    <source>
        <dbReference type="EMBL" id="GAA2598286.1"/>
    </source>
</evidence>
<reference evidence="4" key="1">
    <citation type="journal article" date="2019" name="Int. J. Syst. Evol. Microbiol.">
        <title>The Global Catalogue of Microorganisms (GCM) 10K type strain sequencing project: providing services to taxonomists for standard genome sequencing and annotation.</title>
        <authorList>
            <consortium name="The Broad Institute Genomics Platform"/>
            <consortium name="The Broad Institute Genome Sequencing Center for Infectious Disease"/>
            <person name="Wu L."/>
            <person name="Ma J."/>
        </authorList>
    </citation>
    <scope>NUCLEOTIDE SEQUENCE [LARGE SCALE GENOMIC DNA]</scope>
    <source>
        <strain evidence="4">JCM 6833</strain>
    </source>
</reference>
<organism evidence="3 4">
    <name type="scientific">Actinomadura fulvescens</name>
    <dbReference type="NCBI Taxonomy" id="46160"/>
    <lineage>
        <taxon>Bacteria</taxon>
        <taxon>Bacillati</taxon>
        <taxon>Actinomycetota</taxon>
        <taxon>Actinomycetes</taxon>
        <taxon>Streptosporangiales</taxon>
        <taxon>Thermomonosporaceae</taxon>
        <taxon>Actinomadura</taxon>
    </lineage>
</organism>
<evidence type="ECO:0000256" key="1">
    <source>
        <dbReference type="SAM" id="MobiDB-lite"/>
    </source>
</evidence>
<keyword evidence="2" id="KW-1133">Transmembrane helix</keyword>
<evidence type="ECO:0008006" key="5">
    <source>
        <dbReference type="Google" id="ProtNLM"/>
    </source>
</evidence>
<comment type="caution">
    <text evidence="3">The sequence shown here is derived from an EMBL/GenBank/DDBJ whole genome shotgun (WGS) entry which is preliminary data.</text>
</comment>
<dbReference type="RefSeq" id="WP_344542063.1">
    <property type="nucleotide sequence ID" value="NZ_BAAATD010000004.1"/>
</dbReference>
<sequence length="219" mass="22402">MLRKTKKTVEGVALVSVVVFATAAAGFNATWTFLPGGAVTATATEPIIGEDIQTGSFATCDTSVVKATAKSGSGLSGGDLVSIDEINFSDSTTDDGRCPTATGGASTLIPLGLPWKFSAQSYDVATGTTKGVVTGVSVRSESSDGCVVTWARPGGAPGEVYISYTNSTGEIRIEEDGRNGSNLIAVDTRDCNPNDVSPGDQLRVSGAYVPDPLQKVTSP</sequence>
<accession>A0ABP6C3C0</accession>
<evidence type="ECO:0000256" key="2">
    <source>
        <dbReference type="SAM" id="Phobius"/>
    </source>
</evidence>
<feature type="region of interest" description="Disordered" evidence="1">
    <location>
        <begin position="189"/>
        <end position="219"/>
    </location>
</feature>
<keyword evidence="2" id="KW-0472">Membrane</keyword>
<gene>
    <name evidence="3" type="ORF">GCM10010411_34770</name>
</gene>
<dbReference type="EMBL" id="BAAATD010000004">
    <property type="protein sequence ID" value="GAA2598286.1"/>
    <property type="molecule type" value="Genomic_DNA"/>
</dbReference>
<feature type="transmembrane region" description="Helical" evidence="2">
    <location>
        <begin position="12"/>
        <end position="34"/>
    </location>
</feature>
<protein>
    <recommendedName>
        <fullName evidence="5">Secreted protein</fullName>
    </recommendedName>
</protein>
<keyword evidence="2" id="KW-0812">Transmembrane</keyword>
<evidence type="ECO:0000313" key="4">
    <source>
        <dbReference type="Proteomes" id="UP001501509"/>
    </source>
</evidence>
<name>A0ABP6C3C0_9ACTN</name>
<dbReference type="Proteomes" id="UP001501509">
    <property type="component" value="Unassembled WGS sequence"/>
</dbReference>
<keyword evidence="4" id="KW-1185">Reference proteome</keyword>